<dbReference type="OrthoDB" id="412402at2759"/>
<reference evidence="2 3" key="1">
    <citation type="submission" date="2017-10" db="EMBL/GenBank/DDBJ databases">
        <title>Comparative genomics in systemic dimorphic fungi from Ajellomycetaceae.</title>
        <authorList>
            <person name="Munoz J.F."/>
            <person name="Mcewen J.G."/>
            <person name="Clay O.K."/>
            <person name="Cuomo C.A."/>
        </authorList>
    </citation>
    <scope>NUCLEOTIDE SEQUENCE [LARGE SCALE GENOMIC DNA]</scope>
    <source>
        <strain evidence="2 3">UAMH130</strain>
    </source>
</reference>
<sequence>MPRKAPDTTNNNMALSVRVEANLFTAMKATAFSTYPGDTLAHVLAARLDRVQPQGPRGQWLPVRVMPNIDDDPDQGVHNQCWTLTTDPTIYPNNPEWFDEYVTQSIKIISPPYFVHGPGWEADFQRVFSQRSEHYNPIVRYGIMYTEYNPSTSLNVRIGNGTNPSAGFPFHTVRNLAMILLVYEPEIDRMLRLHNFPAHQNNPRRWVTPLTSPHFQPPNLPRSCPPDMLASHLLDTCPDIRSVINAMNPCLPEFRQPNTHYYYKYDFSALLDPADESSLTPTQTTSTNQQPNGHPAPPHPHPQPNPSKRKTLQFRLPSNLVVDPEILIHWVRLLASLVEFANEVPLDTLNETLGVTVPDPGPINNNNSNNSSNSSNSQGDTTVGARPPEFASAQPPGSLLRLFTAMEQAQIPLDSDTARFWHRRRTRA</sequence>
<dbReference type="AlphaFoldDB" id="A0A2B7WGX2"/>
<dbReference type="STRING" id="2060905.A0A2B7WGX2"/>
<name>A0A2B7WGX2_9EURO</name>
<protein>
    <submittedName>
        <fullName evidence="2">Uncharacterized protein</fullName>
    </submittedName>
</protein>
<accession>A0A2B7WGX2</accession>
<evidence type="ECO:0000313" key="2">
    <source>
        <dbReference type="EMBL" id="PGG95720.1"/>
    </source>
</evidence>
<gene>
    <name evidence="2" type="ORF">GX51_08143</name>
</gene>
<comment type="caution">
    <text evidence="2">The sequence shown here is derived from an EMBL/GenBank/DDBJ whole genome shotgun (WGS) entry which is preliminary data.</text>
</comment>
<keyword evidence="3" id="KW-1185">Reference proteome</keyword>
<evidence type="ECO:0000256" key="1">
    <source>
        <dbReference type="SAM" id="MobiDB-lite"/>
    </source>
</evidence>
<feature type="compositionally biased region" description="Pro residues" evidence="1">
    <location>
        <begin position="294"/>
        <end position="305"/>
    </location>
</feature>
<feature type="compositionally biased region" description="Low complexity" evidence="1">
    <location>
        <begin position="277"/>
        <end position="293"/>
    </location>
</feature>
<feature type="region of interest" description="Disordered" evidence="1">
    <location>
        <begin position="274"/>
        <end position="310"/>
    </location>
</feature>
<feature type="region of interest" description="Disordered" evidence="1">
    <location>
        <begin position="357"/>
        <end position="395"/>
    </location>
</feature>
<dbReference type="EMBL" id="PDNC01000210">
    <property type="protein sequence ID" value="PGG95720.1"/>
    <property type="molecule type" value="Genomic_DNA"/>
</dbReference>
<dbReference type="Proteomes" id="UP000224080">
    <property type="component" value="Unassembled WGS sequence"/>
</dbReference>
<proteinExistence type="predicted"/>
<feature type="compositionally biased region" description="Low complexity" evidence="1">
    <location>
        <begin position="364"/>
        <end position="377"/>
    </location>
</feature>
<dbReference type="PANTHER" id="PTHR36847:SF1">
    <property type="entry name" value="AMIDOLIGASE ENZYME"/>
    <property type="match status" value="1"/>
</dbReference>
<organism evidence="2 3">
    <name type="scientific">Blastomyces parvus</name>
    <dbReference type="NCBI Taxonomy" id="2060905"/>
    <lineage>
        <taxon>Eukaryota</taxon>
        <taxon>Fungi</taxon>
        <taxon>Dikarya</taxon>
        <taxon>Ascomycota</taxon>
        <taxon>Pezizomycotina</taxon>
        <taxon>Eurotiomycetes</taxon>
        <taxon>Eurotiomycetidae</taxon>
        <taxon>Onygenales</taxon>
        <taxon>Ajellomycetaceae</taxon>
        <taxon>Blastomyces</taxon>
    </lineage>
</organism>
<dbReference type="PANTHER" id="PTHR36847">
    <property type="entry name" value="AMIDOLIGASE ENZYME"/>
    <property type="match status" value="1"/>
</dbReference>
<evidence type="ECO:0000313" key="3">
    <source>
        <dbReference type="Proteomes" id="UP000224080"/>
    </source>
</evidence>